<dbReference type="SUPFAM" id="SSF50370">
    <property type="entry name" value="Ricin B-like lectins"/>
    <property type="match status" value="1"/>
</dbReference>
<dbReference type="Proteomes" id="UP000736787">
    <property type="component" value="Unassembled WGS sequence"/>
</dbReference>
<dbReference type="EMBL" id="RCMG01000664">
    <property type="protein sequence ID" value="KAG2850690.1"/>
    <property type="molecule type" value="Genomic_DNA"/>
</dbReference>
<evidence type="ECO:0000313" key="5">
    <source>
        <dbReference type="EMBL" id="KAG2973968.1"/>
    </source>
</evidence>
<keyword evidence="1" id="KW-0812">Transmembrane</keyword>
<dbReference type="OrthoDB" id="122804at2759"/>
<reference evidence="7 8" key="1">
    <citation type="submission" date="2018-01" db="EMBL/GenBank/DDBJ databases">
        <title>Draft genome of the strawberry crown rot pathogen Phytophthora cactorum.</title>
        <authorList>
            <person name="Armitage A.D."/>
            <person name="Lysoe E."/>
            <person name="Nellist C.F."/>
            <person name="Harrison R.J."/>
            <person name="Brurberg M.B."/>
        </authorList>
    </citation>
    <scope>NUCLEOTIDE SEQUENCE [LARGE SCALE GENOMIC DNA]</scope>
    <source>
        <strain evidence="7 8">10300</strain>
    </source>
</reference>
<evidence type="ECO:0000313" key="2">
    <source>
        <dbReference type="EMBL" id="KAG2850690.1"/>
    </source>
</evidence>
<keyword evidence="1" id="KW-0472">Membrane</keyword>
<evidence type="ECO:0000313" key="7">
    <source>
        <dbReference type="EMBL" id="RAW30107.1"/>
    </source>
</evidence>
<name>A0A329RZH0_9STRA</name>
<evidence type="ECO:0000313" key="6">
    <source>
        <dbReference type="EMBL" id="KAG3215197.1"/>
    </source>
</evidence>
<feature type="transmembrane region" description="Helical" evidence="1">
    <location>
        <begin position="21"/>
        <end position="43"/>
    </location>
</feature>
<dbReference type="Proteomes" id="UP000760860">
    <property type="component" value="Unassembled WGS sequence"/>
</dbReference>
<evidence type="ECO:0000313" key="4">
    <source>
        <dbReference type="EMBL" id="KAG2923939.1"/>
    </source>
</evidence>
<accession>A0A329RZH0</accession>
<dbReference type="EMBL" id="RCMV01000576">
    <property type="protein sequence ID" value="KAG3215197.1"/>
    <property type="molecule type" value="Genomic_DNA"/>
</dbReference>
<protein>
    <submittedName>
        <fullName evidence="7">Uncharacterized protein</fullName>
    </submittedName>
</protein>
<reference evidence="2" key="2">
    <citation type="submission" date="2018-10" db="EMBL/GenBank/DDBJ databases">
        <title>Effector identification in a new, highly contiguous assembly of the strawberry crown rot pathogen Phytophthora cactorum.</title>
        <authorList>
            <person name="Armitage A.D."/>
            <person name="Nellist C.F."/>
            <person name="Bates H."/>
            <person name="Vickerstaff R.J."/>
            <person name="Harrison R.J."/>
        </authorList>
    </citation>
    <scope>NUCLEOTIDE SEQUENCE</scope>
    <source>
        <strain evidence="2">15-7</strain>
        <strain evidence="3">4032</strain>
        <strain evidence="4">4040</strain>
        <strain evidence="5">P415</strain>
        <strain evidence="6">P421</strain>
    </source>
</reference>
<proteinExistence type="predicted"/>
<evidence type="ECO:0000313" key="3">
    <source>
        <dbReference type="EMBL" id="KAG2916691.1"/>
    </source>
</evidence>
<evidence type="ECO:0000256" key="1">
    <source>
        <dbReference type="SAM" id="Phobius"/>
    </source>
</evidence>
<organism evidence="7 8">
    <name type="scientific">Phytophthora cactorum</name>
    <dbReference type="NCBI Taxonomy" id="29920"/>
    <lineage>
        <taxon>Eukaryota</taxon>
        <taxon>Sar</taxon>
        <taxon>Stramenopiles</taxon>
        <taxon>Oomycota</taxon>
        <taxon>Peronosporomycetes</taxon>
        <taxon>Peronosporales</taxon>
        <taxon>Peronosporaceae</taxon>
        <taxon>Phytophthora</taxon>
    </lineage>
</organism>
<keyword evidence="1" id="KW-1133">Transmembrane helix</keyword>
<dbReference type="Gene3D" id="2.80.10.50">
    <property type="match status" value="1"/>
</dbReference>
<comment type="caution">
    <text evidence="7">The sequence shown here is derived from an EMBL/GenBank/DDBJ whole genome shotgun (WGS) entry which is preliminary data.</text>
</comment>
<dbReference type="InterPro" id="IPR035992">
    <property type="entry name" value="Ricin_B-like_lectins"/>
</dbReference>
<dbReference type="EMBL" id="RCMI01000334">
    <property type="protein sequence ID" value="KAG2916691.1"/>
    <property type="molecule type" value="Genomic_DNA"/>
</dbReference>
<dbReference type="Proteomes" id="UP000735874">
    <property type="component" value="Unassembled WGS sequence"/>
</dbReference>
<dbReference type="Proteomes" id="UP000251314">
    <property type="component" value="Unassembled WGS sequence"/>
</dbReference>
<keyword evidence="8" id="KW-1185">Reference proteome</keyword>
<dbReference type="EMBL" id="RCML01000553">
    <property type="protein sequence ID" value="KAG2973968.1"/>
    <property type="molecule type" value="Genomic_DNA"/>
</dbReference>
<evidence type="ECO:0000313" key="8">
    <source>
        <dbReference type="Proteomes" id="UP000251314"/>
    </source>
</evidence>
<dbReference type="PROSITE" id="PS50231">
    <property type="entry name" value="RICIN_B_LECTIN"/>
    <property type="match status" value="1"/>
</dbReference>
<dbReference type="VEuPathDB" id="FungiDB:PC110_g13534"/>
<gene>
    <name evidence="7" type="ORF">PC110_g13534</name>
    <name evidence="2" type="ORF">PC113_g16560</name>
    <name evidence="3" type="ORF">PC115_g10948</name>
    <name evidence="4" type="ORF">PC117_g15551</name>
    <name evidence="5" type="ORF">PC118_g14811</name>
    <name evidence="6" type="ORF">PC129_g13912</name>
</gene>
<dbReference type="EMBL" id="RCMK01000523">
    <property type="protein sequence ID" value="KAG2923939.1"/>
    <property type="molecule type" value="Genomic_DNA"/>
</dbReference>
<sequence>MRDTYGSENPDSKKTDHVRPWRSQWTTGAALFIGGALILYASWQPASSVATVNVSPLVMTLENARSTDESALLSGQKVRLRVSGKPNLCADDGGSLKPDESAFTGQPCNLSNPNQLFIYNSKTHQFHSAKKKGLCLHDGGGWVGLAWVRLSTCDVKNRRPTLRP</sequence>
<dbReference type="EMBL" id="MJFZ01000388">
    <property type="protein sequence ID" value="RAW30107.1"/>
    <property type="molecule type" value="Genomic_DNA"/>
</dbReference>
<dbReference type="AlphaFoldDB" id="A0A329RZH0"/>
<dbReference type="Proteomes" id="UP000774804">
    <property type="component" value="Unassembled WGS sequence"/>
</dbReference>
<dbReference type="Proteomes" id="UP000697107">
    <property type="component" value="Unassembled WGS sequence"/>
</dbReference>